<evidence type="ECO:0000313" key="2">
    <source>
        <dbReference type="Proteomes" id="UP000249499"/>
    </source>
</evidence>
<gene>
    <name evidence="1" type="ORF">PR017_22765</name>
</gene>
<dbReference type="EMBL" id="CP117257">
    <property type="protein sequence ID" value="WFR98191.1"/>
    <property type="molecule type" value="Genomic_DNA"/>
</dbReference>
<sequence>MLLKAEVHSAGIQYRDGAALVFNRLANRFPFIEQICGDGGYQGPKVEEASPRPMQIVKRNQVGFQVLPKRWIVEQTLAWLGTNPRMAKDFERFSATSLAFIQTAMIKLMTRRLARYPLS</sequence>
<reference evidence="1 2" key="1">
    <citation type="journal article" date="2018" name="Sci. Rep.">
        <title>Rhizobium tumorigenes sp. nov., a novel plant tumorigenic bacterium isolated from cane gall tumors on thornless blackberry.</title>
        <authorList>
            <person name="Kuzmanovi N."/>
            <person name="Smalla K."/>
            <person name="Gronow S."/>
            <person name="PuBawska J."/>
        </authorList>
    </citation>
    <scope>NUCLEOTIDE SEQUENCE [LARGE SCALE GENOMIC DNA]</scope>
    <source>
        <strain evidence="1 2">1078</strain>
    </source>
</reference>
<accession>A0AAF1KDQ8</accession>
<evidence type="ECO:0008006" key="3">
    <source>
        <dbReference type="Google" id="ProtNLM"/>
    </source>
</evidence>
<name>A0AAF1KDQ8_9HYPH</name>
<protein>
    <recommendedName>
        <fullName evidence="3">Transposase DDE domain-containing protein</fullName>
    </recommendedName>
</protein>
<dbReference type="PANTHER" id="PTHR30007">
    <property type="entry name" value="PHP DOMAIN PROTEIN"/>
    <property type="match status" value="1"/>
</dbReference>
<evidence type="ECO:0000313" key="1">
    <source>
        <dbReference type="EMBL" id="WFR98191.1"/>
    </source>
</evidence>
<geneLocation type="plasmid" evidence="1 2">
    <name>pTi1078</name>
</geneLocation>
<dbReference type="RefSeq" id="WP_111219448.1">
    <property type="nucleotide sequence ID" value="NZ_CP117257.1"/>
</dbReference>
<proteinExistence type="predicted"/>
<dbReference type="KEGG" id="rtu:PR017_22765"/>
<organism evidence="1 2">
    <name type="scientific">Rhizobium tumorigenes</name>
    <dbReference type="NCBI Taxonomy" id="2041385"/>
    <lineage>
        <taxon>Bacteria</taxon>
        <taxon>Pseudomonadati</taxon>
        <taxon>Pseudomonadota</taxon>
        <taxon>Alphaproteobacteria</taxon>
        <taxon>Hyphomicrobiales</taxon>
        <taxon>Rhizobiaceae</taxon>
        <taxon>Rhizobium/Agrobacterium group</taxon>
        <taxon>Rhizobium</taxon>
    </lineage>
</organism>
<dbReference type="PANTHER" id="PTHR30007:SF0">
    <property type="entry name" value="TRANSPOSASE"/>
    <property type="match status" value="1"/>
</dbReference>
<dbReference type="AlphaFoldDB" id="A0AAF1KDQ8"/>
<keyword evidence="1" id="KW-0614">Plasmid</keyword>
<reference evidence="2" key="2">
    <citation type="journal article" date="2023" name="MicrobiologyOpen">
        <title>Genomics of the tumorigenes clade of the family Rhizobiaceae and description of Rhizobium rhododendri sp. nov.</title>
        <authorList>
            <person name="Kuzmanovic N."/>
            <person name="diCenzo G.C."/>
            <person name="Bunk B."/>
            <person name="Sproeer C."/>
            <person name="Fruehling A."/>
            <person name="Neumann-Schaal M."/>
            <person name="Overmann J."/>
            <person name="Smalla K."/>
        </authorList>
    </citation>
    <scope>NUCLEOTIDE SEQUENCE [LARGE SCALE GENOMIC DNA]</scope>
    <source>
        <strain evidence="2">1078</strain>
        <plasmid evidence="2">pTi1078</plasmid>
    </source>
</reference>
<dbReference type="Proteomes" id="UP000249499">
    <property type="component" value="Plasmid pTi1078"/>
</dbReference>
<keyword evidence="2" id="KW-1185">Reference proteome</keyword>